<dbReference type="Pfam" id="PF00072">
    <property type="entry name" value="Response_reg"/>
    <property type="match status" value="1"/>
</dbReference>
<dbReference type="PANTHER" id="PTHR37299:SF1">
    <property type="entry name" value="STAGE 0 SPORULATION PROTEIN A HOMOLOG"/>
    <property type="match status" value="1"/>
</dbReference>
<protein>
    <submittedName>
        <fullName evidence="5">Two-component system response regulator YehT</fullName>
    </submittedName>
</protein>
<feature type="modified residue" description="4-aspartylphosphate" evidence="2">
    <location>
        <position position="58"/>
    </location>
</feature>
<evidence type="ECO:0000256" key="1">
    <source>
        <dbReference type="ARBA" id="ARBA00023012"/>
    </source>
</evidence>
<dbReference type="Proteomes" id="UP000244906">
    <property type="component" value="Unassembled WGS sequence"/>
</dbReference>
<evidence type="ECO:0000259" key="3">
    <source>
        <dbReference type="PROSITE" id="PS50110"/>
    </source>
</evidence>
<comment type="caution">
    <text evidence="5">The sequence shown here is derived from an EMBL/GenBank/DDBJ whole genome shotgun (WGS) entry which is preliminary data.</text>
</comment>
<dbReference type="EMBL" id="QDDL01000008">
    <property type="protein sequence ID" value="PVZ66323.1"/>
    <property type="molecule type" value="Genomic_DNA"/>
</dbReference>
<dbReference type="SUPFAM" id="SSF52172">
    <property type="entry name" value="CheY-like"/>
    <property type="match status" value="1"/>
</dbReference>
<dbReference type="GO" id="GO:0000156">
    <property type="term" value="F:phosphorelay response regulator activity"/>
    <property type="evidence" value="ECO:0007669"/>
    <property type="project" value="InterPro"/>
</dbReference>
<dbReference type="Gene3D" id="3.40.50.2300">
    <property type="match status" value="1"/>
</dbReference>
<feature type="domain" description="HTH LytTR-type" evidence="4">
    <location>
        <begin position="169"/>
        <end position="240"/>
    </location>
</feature>
<dbReference type="PANTHER" id="PTHR37299">
    <property type="entry name" value="TRANSCRIPTIONAL REGULATOR-RELATED"/>
    <property type="match status" value="1"/>
</dbReference>
<accession>A0A2V1GRC8</accession>
<evidence type="ECO:0000259" key="4">
    <source>
        <dbReference type="PROSITE" id="PS50930"/>
    </source>
</evidence>
<keyword evidence="2" id="KW-0597">Phosphoprotein</keyword>
<name>A0A2V1GRC8_9GAMM</name>
<evidence type="ECO:0000256" key="2">
    <source>
        <dbReference type="PROSITE-ProRule" id="PRU00169"/>
    </source>
</evidence>
<dbReference type="Pfam" id="PF04397">
    <property type="entry name" value="LytTR"/>
    <property type="match status" value="1"/>
</dbReference>
<keyword evidence="6" id="KW-1185">Reference proteome</keyword>
<feature type="domain" description="Response regulatory" evidence="3">
    <location>
        <begin position="7"/>
        <end position="120"/>
    </location>
</feature>
<dbReference type="NCBIfam" id="NF008677">
    <property type="entry name" value="PRK11697.1"/>
    <property type="match status" value="1"/>
</dbReference>
<dbReference type="Gene3D" id="2.40.50.1020">
    <property type="entry name" value="LytTr DNA-binding domain"/>
    <property type="match status" value="1"/>
</dbReference>
<dbReference type="PROSITE" id="PS50110">
    <property type="entry name" value="RESPONSE_REGULATORY"/>
    <property type="match status" value="1"/>
</dbReference>
<sequence>MNNNLISALIIDDEPLAREELQILLDDSKAFNIKGQASNAIEGIAMIHKLKPQVVFLDIQMPRVSGLEMAGMLEQESAPRIVFVTAYDEYAIKAFEDNAFDYLLKPVEKQRLEKTIERLQQDLTPKSVANFTPEKLTVVPCYFKNCIRLVKIEQLEVAFTDLSGVHVQTAEGQFHTHLTLKILEQKTDLLRCHRQYLINPDAIVEINLLEGGLGEVTTHSGHKVPVSRRYLRELKDRFGFQG</sequence>
<dbReference type="GO" id="GO:0003677">
    <property type="term" value="F:DNA binding"/>
    <property type="evidence" value="ECO:0007669"/>
    <property type="project" value="InterPro"/>
</dbReference>
<dbReference type="InterPro" id="IPR007492">
    <property type="entry name" value="LytTR_DNA-bd_dom"/>
</dbReference>
<dbReference type="SMART" id="SM00850">
    <property type="entry name" value="LytTR"/>
    <property type="match status" value="1"/>
</dbReference>
<organism evidence="5 6">
    <name type="scientific">Pelagibaculum spongiae</name>
    <dbReference type="NCBI Taxonomy" id="2080658"/>
    <lineage>
        <taxon>Bacteria</taxon>
        <taxon>Pseudomonadati</taxon>
        <taxon>Pseudomonadota</taxon>
        <taxon>Gammaproteobacteria</taxon>
        <taxon>Oceanospirillales</taxon>
        <taxon>Pelagibaculum</taxon>
    </lineage>
</organism>
<reference evidence="5 6" key="1">
    <citation type="submission" date="2018-04" db="EMBL/GenBank/DDBJ databases">
        <title>Thalassorhabdus spongiae gen. nov., sp. nov., isolated from a marine sponge in South-West Iceland.</title>
        <authorList>
            <person name="Knobloch S."/>
            <person name="Daussin A."/>
            <person name="Johannsson R."/>
            <person name="Marteinsson V.T."/>
        </authorList>
    </citation>
    <scope>NUCLEOTIDE SEQUENCE [LARGE SCALE GENOMIC DNA]</scope>
    <source>
        <strain evidence="5 6">Hp12</strain>
    </source>
</reference>
<evidence type="ECO:0000313" key="5">
    <source>
        <dbReference type="EMBL" id="PVZ66323.1"/>
    </source>
</evidence>
<dbReference type="OrthoDB" id="236568at2"/>
<dbReference type="InterPro" id="IPR046947">
    <property type="entry name" value="LytR-like"/>
</dbReference>
<dbReference type="InterPro" id="IPR001789">
    <property type="entry name" value="Sig_transdc_resp-reg_receiver"/>
</dbReference>
<proteinExistence type="predicted"/>
<dbReference type="InterPro" id="IPR011006">
    <property type="entry name" value="CheY-like_superfamily"/>
</dbReference>
<dbReference type="FunFam" id="3.40.50.2300:FF:000051">
    <property type="entry name" value="Two-component response regulator yehT"/>
    <property type="match status" value="1"/>
</dbReference>
<dbReference type="SMART" id="SM00448">
    <property type="entry name" value="REC"/>
    <property type="match status" value="1"/>
</dbReference>
<dbReference type="RefSeq" id="WP_116688244.1">
    <property type="nucleotide sequence ID" value="NZ_CAWNYD010000008.1"/>
</dbReference>
<gene>
    <name evidence="5" type="ORF">DC094_16630</name>
</gene>
<dbReference type="CDD" id="cd17532">
    <property type="entry name" value="REC_LytTR_AlgR-like"/>
    <property type="match status" value="1"/>
</dbReference>
<keyword evidence="1" id="KW-0902">Two-component regulatory system</keyword>
<dbReference type="AlphaFoldDB" id="A0A2V1GRC8"/>
<dbReference type="PROSITE" id="PS50930">
    <property type="entry name" value="HTH_LYTTR"/>
    <property type="match status" value="1"/>
</dbReference>
<evidence type="ECO:0000313" key="6">
    <source>
        <dbReference type="Proteomes" id="UP000244906"/>
    </source>
</evidence>